<proteinExistence type="inferred from homology"/>
<evidence type="ECO:0000256" key="7">
    <source>
        <dbReference type="ARBA" id="ARBA00022858"/>
    </source>
</evidence>
<dbReference type="InterPro" id="IPR036186">
    <property type="entry name" value="Serpin_sf"/>
</dbReference>
<keyword evidence="8" id="KW-1015">Disulfide bond</keyword>
<evidence type="ECO:0000256" key="8">
    <source>
        <dbReference type="ARBA" id="ARBA00023157"/>
    </source>
</evidence>
<evidence type="ECO:0000313" key="18">
    <source>
        <dbReference type="Proteomes" id="UP000829720"/>
    </source>
</evidence>
<dbReference type="InterPro" id="IPR000215">
    <property type="entry name" value="Serpin_fam"/>
</dbReference>
<evidence type="ECO:0000256" key="4">
    <source>
        <dbReference type="ARBA" id="ARBA00015105"/>
    </source>
</evidence>
<dbReference type="GO" id="GO:0042981">
    <property type="term" value="P:regulation of apoptotic process"/>
    <property type="evidence" value="ECO:0007669"/>
    <property type="project" value="TreeGrafter"/>
</dbReference>
<dbReference type="InterPro" id="IPR000227">
    <property type="entry name" value="Angiotensinogen"/>
</dbReference>
<keyword evidence="5" id="KW-0964">Secreted</keyword>
<protein>
    <recommendedName>
        <fullName evidence="4">Angiotensinogen</fullName>
    </recommendedName>
    <alternativeName>
        <fullName evidence="13">Serpin A8</fullName>
    </alternativeName>
</protein>
<dbReference type="SMART" id="SM00093">
    <property type="entry name" value="SERPIN"/>
    <property type="match status" value="1"/>
</dbReference>
<dbReference type="GO" id="GO:0004867">
    <property type="term" value="F:serine-type endopeptidase inhibitor activity"/>
    <property type="evidence" value="ECO:0007669"/>
    <property type="project" value="InterPro"/>
</dbReference>
<dbReference type="InterPro" id="IPR042185">
    <property type="entry name" value="Serpin_sf_2"/>
</dbReference>
<keyword evidence="9" id="KW-0325">Glycoprotein</keyword>
<dbReference type="PANTHER" id="PTHR11461:SF13">
    <property type="entry name" value="ANGIOTENSINOGEN"/>
    <property type="match status" value="1"/>
</dbReference>
<comment type="similarity">
    <text evidence="3 15">Belongs to the serpin family.</text>
</comment>
<dbReference type="GO" id="GO:0042310">
    <property type="term" value="P:vasoconstriction"/>
    <property type="evidence" value="ECO:0007669"/>
    <property type="project" value="UniProtKB-KW"/>
</dbReference>
<dbReference type="Gene3D" id="3.30.497.10">
    <property type="entry name" value="Antithrombin, subunit I, domain 2"/>
    <property type="match status" value="1"/>
</dbReference>
<evidence type="ECO:0000313" key="17">
    <source>
        <dbReference type="EMBL" id="KAI1894629.1"/>
    </source>
</evidence>
<dbReference type="SUPFAM" id="SSF56574">
    <property type="entry name" value="Serpins"/>
    <property type="match status" value="1"/>
</dbReference>
<comment type="function">
    <text evidence="1">Essential component of the renin-angiotensin system (RAS), a potent regulator of blood pressure, body fluid and electrolyte homeostasis.</text>
</comment>
<evidence type="ECO:0000256" key="9">
    <source>
        <dbReference type="ARBA" id="ARBA00023180"/>
    </source>
</evidence>
<dbReference type="PRINTS" id="PR00654">
    <property type="entry name" value="ANGIOTENSNGN"/>
</dbReference>
<evidence type="ECO:0000256" key="10">
    <source>
        <dbReference type="ARBA" id="ARBA00023322"/>
    </source>
</evidence>
<comment type="caution">
    <text evidence="17">The sequence shown here is derived from an EMBL/GenBank/DDBJ whole genome shotgun (WGS) entry which is preliminary data.</text>
</comment>
<accession>A0A8T3DAU0</accession>
<dbReference type="AlphaFoldDB" id="A0A8T3DAU0"/>
<keyword evidence="18" id="KW-1185">Reference proteome</keyword>
<dbReference type="EMBL" id="JAERUA010000010">
    <property type="protein sequence ID" value="KAI1894629.1"/>
    <property type="molecule type" value="Genomic_DNA"/>
</dbReference>
<evidence type="ECO:0000256" key="2">
    <source>
        <dbReference type="ARBA" id="ARBA00004613"/>
    </source>
</evidence>
<dbReference type="Pfam" id="PF00079">
    <property type="entry name" value="Serpin"/>
    <property type="match status" value="1"/>
</dbReference>
<evidence type="ECO:0000256" key="12">
    <source>
        <dbReference type="ARBA" id="ARBA00029391"/>
    </source>
</evidence>
<comment type="function">
    <text evidence="14">Acts directly on vascular smooth muscle as a potent vasoconstrictor, affects cardiac contractility and heart rate through its action on the sympathetic nervous system, and alters renal sodium and water absorption through its ability to stimulate the zona glomerulosa cells of the adrenal cortex to synthesize and secrete aldosterone. Acts by binding to angiotensin receptors AGTR1 and AGTR2. Also binds the DEAR/FBXW7-AS1 receptor.</text>
</comment>
<evidence type="ECO:0000256" key="11">
    <source>
        <dbReference type="ARBA" id="ARBA00029380"/>
    </source>
</evidence>
<dbReference type="Gene3D" id="2.30.39.10">
    <property type="entry name" value="Alpha-1-antitrypsin, domain 1"/>
    <property type="match status" value="1"/>
</dbReference>
<dbReference type="PANTHER" id="PTHR11461">
    <property type="entry name" value="SERINE PROTEASE INHIBITOR, SERPIN"/>
    <property type="match status" value="1"/>
</dbReference>
<gene>
    <name evidence="17" type="ORF">AGOR_G00117730</name>
</gene>
<dbReference type="Proteomes" id="UP000829720">
    <property type="component" value="Unassembled WGS sequence"/>
</dbReference>
<name>A0A8T3DAU0_9TELE</name>
<comment type="subcellular location">
    <subcellularLocation>
        <location evidence="2">Secreted</location>
    </subcellularLocation>
</comment>
<evidence type="ECO:0000256" key="5">
    <source>
        <dbReference type="ARBA" id="ARBA00022525"/>
    </source>
</evidence>
<organism evidence="17 18">
    <name type="scientific">Albula goreensis</name>
    <dbReference type="NCBI Taxonomy" id="1534307"/>
    <lineage>
        <taxon>Eukaryota</taxon>
        <taxon>Metazoa</taxon>
        <taxon>Chordata</taxon>
        <taxon>Craniata</taxon>
        <taxon>Vertebrata</taxon>
        <taxon>Euteleostomi</taxon>
        <taxon>Actinopterygii</taxon>
        <taxon>Neopterygii</taxon>
        <taxon>Teleostei</taxon>
        <taxon>Albuliformes</taxon>
        <taxon>Albulidae</taxon>
        <taxon>Albula</taxon>
    </lineage>
</organism>
<evidence type="ECO:0000256" key="6">
    <source>
        <dbReference type="ARBA" id="ARBA00022729"/>
    </source>
</evidence>
<dbReference type="OrthoDB" id="7817921at2759"/>
<evidence type="ECO:0000256" key="15">
    <source>
        <dbReference type="RuleBase" id="RU000411"/>
    </source>
</evidence>
<keyword evidence="7" id="KW-0838">Vasoactive</keyword>
<evidence type="ECO:0000256" key="1">
    <source>
        <dbReference type="ARBA" id="ARBA00002747"/>
    </source>
</evidence>
<dbReference type="GO" id="GO:0003081">
    <property type="term" value="P:regulation of systemic arterial blood pressure by renin-angiotensin"/>
    <property type="evidence" value="ECO:0007669"/>
    <property type="project" value="InterPro"/>
</dbReference>
<comment type="function">
    <text evidence="12">Is a ligand for the G-protein coupled receptor MAS1. Has vasodilator and antidiuretic effects. Has an antithrombotic effect that involves MAS1-mediated release of nitric oxide from platelets.</text>
</comment>
<keyword evidence="10" id="KW-0839">Vasoconstrictor</keyword>
<dbReference type="GO" id="GO:0005615">
    <property type="term" value="C:extracellular space"/>
    <property type="evidence" value="ECO:0007669"/>
    <property type="project" value="InterPro"/>
</dbReference>
<evidence type="ECO:0000256" key="14">
    <source>
        <dbReference type="ARBA" id="ARBA00046068"/>
    </source>
</evidence>
<sequence length="466" mass="51226">MCNSGGYLHCCPPLSKHTITQGAHQKIFPRSFPTKETNHGLFALDNSSCESIQAPPETQVEMVSLMPIEANGTLEPDVRIHTDTEELRQNVTQRASVLAHLLNTLGLRLYGTLRAQNAPNTLFSPVNAYGALVTLYLGASGATAGKLQKLLGLEKKTDTVDCVSPFDGHKVLHTLQNINSLIDGATDELRTQVWVFGTTNISESFARGVQDLSDTSYTRAVDLSQPLQAQAQLNTFIQKTSEGKINNLFEDISSSSDLLFASSVHFKGNWRMAFKPEATSPQEFWIDDKTSIMVPLMTHTGNYKHLNDKTRNCMVLKLALSGRAYMLLVLPHEGTHLGPVEDQLTAELISTWSQHLKEGVVEVSLPKFSINSVSDLKSILSDMRLPTLLGEGAEFSQLSRKENFTVGKVLSKVVFETSEEGAEEEDKPQAEETVAKLMVNRPFCFAIVEGNSDAILLLGRIGDPTH</sequence>
<evidence type="ECO:0000256" key="3">
    <source>
        <dbReference type="ARBA" id="ARBA00009500"/>
    </source>
</evidence>
<evidence type="ECO:0000259" key="16">
    <source>
        <dbReference type="SMART" id="SM00093"/>
    </source>
</evidence>
<feature type="domain" description="Serpin" evidence="16">
    <location>
        <begin position="107"/>
        <end position="464"/>
    </location>
</feature>
<comment type="function">
    <text evidence="11">Stimulates aldosterone release.</text>
</comment>
<reference evidence="17" key="1">
    <citation type="submission" date="2021-01" db="EMBL/GenBank/DDBJ databases">
        <authorList>
            <person name="Zahm M."/>
            <person name="Roques C."/>
            <person name="Cabau C."/>
            <person name="Klopp C."/>
            <person name="Donnadieu C."/>
            <person name="Jouanno E."/>
            <person name="Lampietro C."/>
            <person name="Louis A."/>
            <person name="Herpin A."/>
            <person name="Echchiki A."/>
            <person name="Berthelot C."/>
            <person name="Parey E."/>
            <person name="Roest-Crollius H."/>
            <person name="Braasch I."/>
            <person name="Postlethwait J."/>
            <person name="Bobe J."/>
            <person name="Montfort J."/>
            <person name="Bouchez O."/>
            <person name="Begum T."/>
            <person name="Mejri S."/>
            <person name="Adams A."/>
            <person name="Chen W.-J."/>
            <person name="Guiguen Y."/>
        </authorList>
    </citation>
    <scope>NUCLEOTIDE SEQUENCE</scope>
    <source>
        <tissue evidence="17">Blood</tissue>
    </source>
</reference>
<dbReference type="InterPro" id="IPR042178">
    <property type="entry name" value="Serpin_sf_1"/>
</dbReference>
<evidence type="ECO:0000256" key="13">
    <source>
        <dbReference type="ARBA" id="ARBA00033182"/>
    </source>
</evidence>
<dbReference type="InterPro" id="IPR023796">
    <property type="entry name" value="Serpin_dom"/>
</dbReference>
<keyword evidence="6" id="KW-0732">Signal</keyword>